<feature type="compositionally biased region" description="Basic and acidic residues" evidence="1">
    <location>
        <begin position="373"/>
        <end position="393"/>
    </location>
</feature>
<evidence type="ECO:0000256" key="1">
    <source>
        <dbReference type="SAM" id="MobiDB-lite"/>
    </source>
</evidence>
<name>A0A165PRM7_EXIGL</name>
<dbReference type="Proteomes" id="UP000077266">
    <property type="component" value="Unassembled WGS sequence"/>
</dbReference>
<dbReference type="PANTHER" id="PTHR38696">
    <property type="entry name" value="MEDIATOR OF RNA POLYMERASE II TRANSCRIPTION SUBUNIT 13"/>
    <property type="match status" value="1"/>
</dbReference>
<gene>
    <name evidence="2" type="ORF">EXIGLDRAFT_759702</name>
</gene>
<proteinExistence type="predicted"/>
<sequence length="500" mass="53890">MPGSSPLPTSPAGSNFIPRREFQKSAPVPATYSLLAFSSANVIRMSHFPESVVGLMRSILEAREVLRQVNDRTKNTVRFVLSGKPWATPKSLSTETLIVEVLSVVLAQGYHFLSLIDYAKEAGDILSIVFSRPELSQETTSPNMSVPNFATKTHVPFALSFVSDTVIRVVSPPLSSTPSILQSVRKAWPRGVVSERKVGNNGYEFKLKGYGIFGEDTFVEDSLTNVMMLLSALSENGFNLLTSCSFAPGRSNSKDMWIMVGMADALPSPYENRSMPNMLSPFSSTAHFRKGSLDGRPREAEGLQAGTFEFVRGHKRNATTPGALGSPDSNSSISDISSIAVTPPVHSATDPTTRLVPRSPLAKPASIETELTPDEKLIAFSPDREHLKGHVDSSDSISWDEGDSDGDAPSLLPPQSRHDSSESHPSDRSASPKLVTPPATAETAQLVATPESGTKSQYITIEEAPDIRATQILYASPPPPPLSPTQSYDAVKIPGAFPRA</sequence>
<dbReference type="OrthoDB" id="3358646at2759"/>
<protein>
    <submittedName>
        <fullName evidence="2">Uncharacterized protein</fullName>
    </submittedName>
</protein>
<accession>A0A165PRM7</accession>
<feature type="compositionally biased region" description="Basic and acidic residues" evidence="1">
    <location>
        <begin position="416"/>
        <end position="427"/>
    </location>
</feature>
<feature type="region of interest" description="Disordered" evidence="1">
    <location>
        <begin position="470"/>
        <end position="500"/>
    </location>
</feature>
<dbReference type="AlphaFoldDB" id="A0A165PRM7"/>
<evidence type="ECO:0000313" key="3">
    <source>
        <dbReference type="Proteomes" id="UP000077266"/>
    </source>
</evidence>
<keyword evidence="3" id="KW-1185">Reference proteome</keyword>
<dbReference type="PANTHER" id="PTHR38696:SF1">
    <property type="entry name" value="MEDIATOR OF RNA POLYMERASE II TRANSCRIPTION SUBUNIT 13"/>
    <property type="match status" value="1"/>
</dbReference>
<dbReference type="InParanoid" id="A0A165PRM7"/>
<evidence type="ECO:0000313" key="2">
    <source>
        <dbReference type="EMBL" id="KZW02575.1"/>
    </source>
</evidence>
<feature type="region of interest" description="Disordered" evidence="1">
    <location>
        <begin position="341"/>
        <end position="458"/>
    </location>
</feature>
<dbReference type="EMBL" id="KV425887">
    <property type="protein sequence ID" value="KZW02575.1"/>
    <property type="molecule type" value="Genomic_DNA"/>
</dbReference>
<organism evidence="2 3">
    <name type="scientific">Exidia glandulosa HHB12029</name>
    <dbReference type="NCBI Taxonomy" id="1314781"/>
    <lineage>
        <taxon>Eukaryota</taxon>
        <taxon>Fungi</taxon>
        <taxon>Dikarya</taxon>
        <taxon>Basidiomycota</taxon>
        <taxon>Agaricomycotina</taxon>
        <taxon>Agaricomycetes</taxon>
        <taxon>Auriculariales</taxon>
        <taxon>Exidiaceae</taxon>
        <taxon>Exidia</taxon>
    </lineage>
</organism>
<reference evidence="2 3" key="1">
    <citation type="journal article" date="2016" name="Mol. Biol. Evol.">
        <title>Comparative Genomics of Early-Diverging Mushroom-Forming Fungi Provides Insights into the Origins of Lignocellulose Decay Capabilities.</title>
        <authorList>
            <person name="Nagy L.G."/>
            <person name="Riley R."/>
            <person name="Tritt A."/>
            <person name="Adam C."/>
            <person name="Daum C."/>
            <person name="Floudas D."/>
            <person name="Sun H."/>
            <person name="Yadav J.S."/>
            <person name="Pangilinan J."/>
            <person name="Larsson K.H."/>
            <person name="Matsuura K."/>
            <person name="Barry K."/>
            <person name="Labutti K."/>
            <person name="Kuo R."/>
            <person name="Ohm R.A."/>
            <person name="Bhattacharya S.S."/>
            <person name="Shirouzu T."/>
            <person name="Yoshinaga Y."/>
            <person name="Martin F.M."/>
            <person name="Grigoriev I.V."/>
            <person name="Hibbett D.S."/>
        </authorList>
    </citation>
    <scope>NUCLEOTIDE SEQUENCE [LARGE SCALE GENOMIC DNA]</scope>
    <source>
        <strain evidence="2 3">HHB12029</strain>
    </source>
</reference>